<dbReference type="Pfam" id="PF04230">
    <property type="entry name" value="PS_pyruv_trans"/>
    <property type="match status" value="1"/>
</dbReference>
<evidence type="ECO:0000313" key="2">
    <source>
        <dbReference type="EMBL" id="WPU65832.1"/>
    </source>
</evidence>
<accession>A0AAX4HRL8</accession>
<dbReference type="EMBL" id="CP139487">
    <property type="protein sequence ID" value="WPU65832.1"/>
    <property type="molecule type" value="Genomic_DNA"/>
</dbReference>
<dbReference type="Proteomes" id="UP001324634">
    <property type="component" value="Chromosome"/>
</dbReference>
<dbReference type="GO" id="GO:0016757">
    <property type="term" value="F:glycosyltransferase activity"/>
    <property type="evidence" value="ECO:0007669"/>
    <property type="project" value="UniProtKB-KW"/>
</dbReference>
<keyword evidence="2" id="KW-0328">Glycosyltransferase</keyword>
<proteinExistence type="predicted"/>
<organism evidence="2 3">
    <name type="scientific">Peredibacter starrii</name>
    <dbReference type="NCBI Taxonomy" id="28202"/>
    <lineage>
        <taxon>Bacteria</taxon>
        <taxon>Pseudomonadati</taxon>
        <taxon>Bdellovibrionota</taxon>
        <taxon>Bacteriovoracia</taxon>
        <taxon>Bacteriovoracales</taxon>
        <taxon>Bacteriovoracaceae</taxon>
        <taxon>Peredibacter</taxon>
    </lineage>
</organism>
<dbReference type="EC" id="2.4.-.-" evidence="2"/>
<keyword evidence="2" id="KW-0808">Transferase</keyword>
<evidence type="ECO:0000313" key="3">
    <source>
        <dbReference type="Proteomes" id="UP001324634"/>
    </source>
</evidence>
<reference evidence="2 3" key="1">
    <citation type="submission" date="2023-11" db="EMBL/GenBank/DDBJ databases">
        <title>Peredibacter starrii A3.12.</title>
        <authorList>
            <person name="Mitchell R.J."/>
        </authorList>
    </citation>
    <scope>NUCLEOTIDE SEQUENCE [LARGE SCALE GENOMIC DNA]</scope>
    <source>
        <strain evidence="2 3">A3.12</strain>
    </source>
</reference>
<dbReference type="KEGG" id="psti:SOO65_03650"/>
<dbReference type="InterPro" id="IPR007345">
    <property type="entry name" value="Polysacch_pyruvyl_Trfase"/>
</dbReference>
<sequence length="358" mass="40976">MINLYSIRPKGFNIGNDVIYLGVCHFVRQAFKENFNIISLPATSKYEAHKKSGISSQTVYEVNQFGDGLIVGGGNLYENGELEVNPIALKALEKPMMIFSVSRGRIYNKSLELVNRTDTMPDDRISILNSYSAISLSRDKSTKQYIDNLGHPENILGSCPTLFINEIPQHIVPLLNSDKTDALISIRTPSLMSIPVSYQYKFRDDLLQMIEVLKESGYKNVKLLCHDHRDIPFAASITNVSYVYTDDVYTYLSLLRNTRLNVTFRLHSFLPCLAYNVPAIKFSYDERAMSMMDTIGMDQWNINYVKQDPIVEFKNRVKNIQELDTIKANLNKNLWPAFRETIMTSTNKFAELVHERRG</sequence>
<evidence type="ECO:0000259" key="1">
    <source>
        <dbReference type="Pfam" id="PF04230"/>
    </source>
</evidence>
<protein>
    <submittedName>
        <fullName evidence="2">Polysaccharide pyruvyl transferase family protein</fullName>
        <ecNumber evidence="2">2.4.-.-</ecNumber>
    </submittedName>
</protein>
<dbReference type="RefSeq" id="WP_321397087.1">
    <property type="nucleotide sequence ID" value="NZ_CP139487.1"/>
</dbReference>
<name>A0AAX4HRL8_9BACT</name>
<dbReference type="AlphaFoldDB" id="A0AAX4HRL8"/>
<keyword evidence="3" id="KW-1185">Reference proteome</keyword>
<gene>
    <name evidence="2" type="ORF">SOO65_03650</name>
</gene>
<feature type="domain" description="Polysaccharide pyruvyl transferase" evidence="1">
    <location>
        <begin position="13"/>
        <end position="285"/>
    </location>
</feature>